<evidence type="ECO:0000313" key="2">
    <source>
        <dbReference type="EMBL" id="JAR87262.1"/>
    </source>
</evidence>
<protein>
    <submittedName>
        <fullName evidence="2">Uncharacterized protein</fullName>
    </submittedName>
</protein>
<feature type="region of interest" description="Disordered" evidence="1">
    <location>
        <begin position="1"/>
        <end position="178"/>
    </location>
</feature>
<feature type="compositionally biased region" description="Low complexity" evidence="1">
    <location>
        <begin position="111"/>
        <end position="126"/>
    </location>
</feature>
<feature type="non-terminal residue" evidence="2">
    <location>
        <position position="1"/>
    </location>
</feature>
<feature type="compositionally biased region" description="Basic residues" evidence="1">
    <location>
        <begin position="148"/>
        <end position="159"/>
    </location>
</feature>
<feature type="compositionally biased region" description="Polar residues" evidence="1">
    <location>
        <begin position="160"/>
        <end position="178"/>
    </location>
</feature>
<dbReference type="EMBL" id="GEIB01000718">
    <property type="protein sequence ID" value="JAR87262.1"/>
    <property type="molecule type" value="Transcribed_RNA"/>
</dbReference>
<proteinExistence type="predicted"/>
<feature type="compositionally biased region" description="Basic and acidic residues" evidence="1">
    <location>
        <begin position="21"/>
        <end position="49"/>
    </location>
</feature>
<feature type="compositionally biased region" description="Basic residues" evidence="1">
    <location>
        <begin position="50"/>
        <end position="61"/>
    </location>
</feature>
<organism evidence="2">
    <name type="scientific">Alectorobius mimon</name>
    <dbReference type="NCBI Taxonomy" id="360319"/>
    <lineage>
        <taxon>Eukaryota</taxon>
        <taxon>Metazoa</taxon>
        <taxon>Ecdysozoa</taxon>
        <taxon>Arthropoda</taxon>
        <taxon>Chelicerata</taxon>
        <taxon>Arachnida</taxon>
        <taxon>Acari</taxon>
        <taxon>Parasitiformes</taxon>
        <taxon>Ixodida</taxon>
        <taxon>Ixodoidea</taxon>
        <taxon>Argasidae</taxon>
        <taxon>Ornithodorinae</taxon>
        <taxon>Alectorobius</taxon>
    </lineage>
</organism>
<accession>A0A147B9Z7</accession>
<dbReference type="AlphaFoldDB" id="A0A147B9Z7"/>
<name>A0A147B9Z7_9ACAR</name>
<sequence length="178" mass="19538">VDRVHQHIDSLVNSGQASEGNAEKDTAAPATEKVRNMSYEEREFAEPLRKQKKPRKGKRKRPQPEVPLKAPQQEGTSDESNATKRLKEAEDIQPEGPASGDGDFRPFDYEAAAAAAQSQGSQAGGSPKKKRKWAFNPQQQGRPDMKGGRKRSRGNKQAKSHTYTNKSGKSPGTSTAWP</sequence>
<feature type="non-terminal residue" evidence="2">
    <location>
        <position position="178"/>
    </location>
</feature>
<reference evidence="2" key="1">
    <citation type="submission" date="2016-03" db="EMBL/GenBank/DDBJ databases">
        <title>Gut transcriptome analysis on engorged females of Ornithodoros mimon (Acari: Argasidae) and phylogenetic inferences of soft ticks.</title>
        <authorList>
            <person name="Landulfo G.A."/>
            <person name="Giovanni D."/>
            <person name="Carvalho E."/>
            <person name="Junqueira-de-Azevedo I."/>
            <person name="Patane J."/>
            <person name="Mendoca R."/>
            <person name="Barros-Battesti D."/>
        </authorList>
    </citation>
    <scope>NUCLEOTIDE SEQUENCE</scope>
    <source>
        <strain evidence="2">Females</strain>
        <tissue evidence="2">Gut</tissue>
    </source>
</reference>
<evidence type="ECO:0000256" key="1">
    <source>
        <dbReference type="SAM" id="MobiDB-lite"/>
    </source>
</evidence>
<feature type="compositionally biased region" description="Basic and acidic residues" evidence="1">
    <location>
        <begin position="81"/>
        <end position="90"/>
    </location>
</feature>